<dbReference type="InterPro" id="IPR023365">
    <property type="entry name" value="Sortase_dom-sf"/>
</dbReference>
<dbReference type="Pfam" id="PF04203">
    <property type="entry name" value="Sortase"/>
    <property type="match status" value="1"/>
</dbReference>
<feature type="compositionally biased region" description="Low complexity" evidence="2">
    <location>
        <begin position="50"/>
        <end position="70"/>
    </location>
</feature>
<dbReference type="InterPro" id="IPR042001">
    <property type="entry name" value="Sortase_F"/>
</dbReference>
<dbReference type="EMBL" id="PJNE01000001">
    <property type="protein sequence ID" value="PKW26813.1"/>
    <property type="molecule type" value="Genomic_DNA"/>
</dbReference>
<dbReference type="InterPro" id="IPR005754">
    <property type="entry name" value="Sortase"/>
</dbReference>
<proteinExistence type="predicted"/>
<organism evidence="3 4">
    <name type="scientific">Phycicoccus duodecadis</name>
    <dbReference type="NCBI Taxonomy" id="173053"/>
    <lineage>
        <taxon>Bacteria</taxon>
        <taxon>Bacillati</taxon>
        <taxon>Actinomycetota</taxon>
        <taxon>Actinomycetes</taxon>
        <taxon>Micrococcales</taxon>
        <taxon>Intrasporangiaceae</taxon>
        <taxon>Phycicoccus</taxon>
    </lineage>
</organism>
<accession>A0A2N3YIZ4</accession>
<dbReference type="Proteomes" id="UP000233781">
    <property type="component" value="Unassembled WGS sequence"/>
</dbReference>
<dbReference type="RefSeq" id="WP_101395323.1">
    <property type="nucleotide sequence ID" value="NZ_PJNE01000001.1"/>
</dbReference>
<evidence type="ECO:0000256" key="2">
    <source>
        <dbReference type="SAM" id="MobiDB-lite"/>
    </source>
</evidence>
<dbReference type="CDD" id="cd05829">
    <property type="entry name" value="Sortase_F"/>
    <property type="match status" value="1"/>
</dbReference>
<dbReference type="AlphaFoldDB" id="A0A2N3YIZ4"/>
<dbReference type="GO" id="GO:0016787">
    <property type="term" value="F:hydrolase activity"/>
    <property type="evidence" value="ECO:0007669"/>
    <property type="project" value="UniProtKB-KW"/>
</dbReference>
<dbReference type="Gene3D" id="2.40.260.10">
    <property type="entry name" value="Sortase"/>
    <property type="match status" value="1"/>
</dbReference>
<evidence type="ECO:0000313" key="4">
    <source>
        <dbReference type="Proteomes" id="UP000233781"/>
    </source>
</evidence>
<name>A0A2N3YIZ4_9MICO</name>
<keyword evidence="1" id="KW-0378">Hydrolase</keyword>
<gene>
    <name evidence="3" type="ORF">ATL31_1635</name>
</gene>
<evidence type="ECO:0000313" key="3">
    <source>
        <dbReference type="EMBL" id="PKW26813.1"/>
    </source>
</evidence>
<evidence type="ECO:0000256" key="1">
    <source>
        <dbReference type="ARBA" id="ARBA00022801"/>
    </source>
</evidence>
<dbReference type="PROSITE" id="PS51318">
    <property type="entry name" value="TAT"/>
    <property type="match status" value="1"/>
</dbReference>
<dbReference type="NCBIfam" id="NF033748">
    <property type="entry name" value="class_F_sortase"/>
    <property type="match status" value="1"/>
</dbReference>
<comment type="caution">
    <text evidence="3">The sequence shown here is derived from an EMBL/GenBank/DDBJ whole genome shotgun (WGS) entry which is preliminary data.</text>
</comment>
<dbReference type="OrthoDB" id="525039at2"/>
<protein>
    <submittedName>
        <fullName evidence="3">Sortase family protein</fullName>
    </submittedName>
</protein>
<sequence>MSISSTFGGRRGVLAAVATVVLLVLGGGLVARALTAPGPPPQPDSSQAVAAPSTPPASARPSPSAAPTEAEAPDPDFGLLMAPSAPVALRIPSIHLATKGLVELGIGTRGELEAPKDFQRAGWYAAGPTPGEFGPSVIAGHVDSTLGPAVFYRLGALEKGAQVMVDRKDGSTATFVVDRVARYPKAHFPTSEVYADTGGRAELRLITCGGDIDRQSGHYLDNVVAYAHLVPGA</sequence>
<feature type="region of interest" description="Disordered" evidence="2">
    <location>
        <begin position="36"/>
        <end position="77"/>
    </location>
</feature>
<reference evidence="3 4" key="1">
    <citation type="submission" date="2017-12" db="EMBL/GenBank/DDBJ databases">
        <title>Sequencing the genomes of 1000 Actinobacteria strains.</title>
        <authorList>
            <person name="Klenk H.-P."/>
        </authorList>
    </citation>
    <scope>NUCLEOTIDE SEQUENCE [LARGE SCALE GENOMIC DNA]</scope>
    <source>
        <strain evidence="3 4">DSM 12806</strain>
    </source>
</reference>
<dbReference type="SUPFAM" id="SSF63817">
    <property type="entry name" value="Sortase"/>
    <property type="match status" value="1"/>
</dbReference>
<keyword evidence="4" id="KW-1185">Reference proteome</keyword>
<dbReference type="InterPro" id="IPR006311">
    <property type="entry name" value="TAT_signal"/>
</dbReference>